<gene>
    <name evidence="1" type="ORF">ARMGADRAFT_1164355</name>
</gene>
<keyword evidence="2" id="KW-1185">Reference proteome</keyword>
<protein>
    <submittedName>
        <fullName evidence="1">Uncharacterized protein</fullName>
    </submittedName>
</protein>
<evidence type="ECO:0000313" key="2">
    <source>
        <dbReference type="Proteomes" id="UP000217790"/>
    </source>
</evidence>
<name>A0A2H3DLM1_ARMGA</name>
<dbReference type="EMBL" id="KZ293653">
    <property type="protein sequence ID" value="PBK94754.1"/>
    <property type="molecule type" value="Genomic_DNA"/>
</dbReference>
<reference evidence="2" key="1">
    <citation type="journal article" date="2017" name="Nat. Ecol. Evol.">
        <title>Genome expansion and lineage-specific genetic innovations in the forest pathogenic fungi Armillaria.</title>
        <authorList>
            <person name="Sipos G."/>
            <person name="Prasanna A.N."/>
            <person name="Walter M.C."/>
            <person name="O'Connor E."/>
            <person name="Balint B."/>
            <person name="Krizsan K."/>
            <person name="Kiss B."/>
            <person name="Hess J."/>
            <person name="Varga T."/>
            <person name="Slot J."/>
            <person name="Riley R."/>
            <person name="Boka B."/>
            <person name="Rigling D."/>
            <person name="Barry K."/>
            <person name="Lee J."/>
            <person name="Mihaltcheva S."/>
            <person name="LaButti K."/>
            <person name="Lipzen A."/>
            <person name="Waldron R."/>
            <person name="Moloney N.M."/>
            <person name="Sperisen C."/>
            <person name="Kredics L."/>
            <person name="Vagvoelgyi C."/>
            <person name="Patrignani A."/>
            <person name="Fitzpatrick D."/>
            <person name="Nagy I."/>
            <person name="Doyle S."/>
            <person name="Anderson J.B."/>
            <person name="Grigoriev I.V."/>
            <person name="Gueldener U."/>
            <person name="Muensterkoetter M."/>
            <person name="Nagy L.G."/>
        </authorList>
    </citation>
    <scope>NUCLEOTIDE SEQUENCE [LARGE SCALE GENOMIC DNA]</scope>
    <source>
        <strain evidence="2">Ar21-2</strain>
    </source>
</reference>
<dbReference type="OMA" id="RNNEYTE"/>
<accession>A0A2H3DLM1</accession>
<organism evidence="1 2">
    <name type="scientific">Armillaria gallica</name>
    <name type="common">Bulbous honey fungus</name>
    <name type="synonym">Armillaria bulbosa</name>
    <dbReference type="NCBI Taxonomy" id="47427"/>
    <lineage>
        <taxon>Eukaryota</taxon>
        <taxon>Fungi</taxon>
        <taxon>Dikarya</taxon>
        <taxon>Basidiomycota</taxon>
        <taxon>Agaricomycotina</taxon>
        <taxon>Agaricomycetes</taxon>
        <taxon>Agaricomycetidae</taxon>
        <taxon>Agaricales</taxon>
        <taxon>Marasmiineae</taxon>
        <taxon>Physalacriaceae</taxon>
        <taxon>Armillaria</taxon>
    </lineage>
</organism>
<dbReference type="OrthoDB" id="3248548at2759"/>
<evidence type="ECO:0000313" key="1">
    <source>
        <dbReference type="EMBL" id="PBK94754.1"/>
    </source>
</evidence>
<sequence length="397" mass="45755">MFNRRSVSAIQRFQPPLRFYRSSRQIYTRETLQKDLVQLQEGSSILQDVVAHPKAMDILQNINANRNNEYTEGTTENPRWIKVARRLNISKHYHSPDELKDTLTQFTPPHIFLPPSCHTRWKILNYIPYPIFNGRYMIGQGILSGLLDITSTFDKHIDILREEPITGNSSLTDPLQPVSFQVLMQGQIKFVVIVVNQLSRPNLGEYTRLFTELYAASQYNTNDFDEDRMPKFSSRVHSLLTDTAQFSFFSYDPITSIFQKDENLYVKPGSMTKPCDTIKVSEKFFSILTYAYNELLGDLLNSANSVRKVNQVSSSGELLVHLFMKENLQQISIENRSTPTPLPDLSREAVQCAKSGTKILKQPAKKHVLERGMEFLRESVRVLPPAEEIDSCWPYHR</sequence>
<proteinExistence type="predicted"/>
<dbReference type="InParanoid" id="A0A2H3DLM1"/>
<dbReference type="Proteomes" id="UP000217790">
    <property type="component" value="Unassembled WGS sequence"/>
</dbReference>
<dbReference type="AlphaFoldDB" id="A0A2H3DLM1"/>